<dbReference type="InterPro" id="IPR036986">
    <property type="entry name" value="S4_RNA-bd_sf"/>
</dbReference>
<dbReference type="Pfam" id="PF00163">
    <property type="entry name" value="Ribosomal_S4"/>
    <property type="match status" value="1"/>
</dbReference>
<evidence type="ECO:0000256" key="3">
    <source>
        <dbReference type="ARBA" id="ARBA00022730"/>
    </source>
</evidence>
<dbReference type="HAMAP" id="MF_01306_B">
    <property type="entry name" value="Ribosomal_uS4_B"/>
    <property type="match status" value="1"/>
</dbReference>
<evidence type="ECO:0000256" key="9">
    <source>
        <dbReference type="HAMAP-Rule" id="MF_01306"/>
    </source>
</evidence>
<dbReference type="GO" id="GO:0006412">
    <property type="term" value="P:translation"/>
    <property type="evidence" value="ECO:0007669"/>
    <property type="project" value="UniProtKB-UniRule"/>
</dbReference>
<dbReference type="Gene3D" id="1.10.1050.10">
    <property type="entry name" value="Ribosomal Protein S4 Delta 41, Chain A, domain 1"/>
    <property type="match status" value="1"/>
</dbReference>
<protein>
    <recommendedName>
        <fullName evidence="8 9">Small ribosomal subunit protein uS4</fullName>
    </recommendedName>
</protein>
<dbReference type="SUPFAM" id="SSF55174">
    <property type="entry name" value="Alpha-L RNA-binding motif"/>
    <property type="match status" value="1"/>
</dbReference>
<name>A0A0R2CGS6_9LACO</name>
<dbReference type="PANTHER" id="PTHR11831:SF4">
    <property type="entry name" value="SMALL RIBOSOMAL SUBUNIT PROTEIN US4M"/>
    <property type="match status" value="1"/>
</dbReference>
<evidence type="ECO:0000256" key="6">
    <source>
        <dbReference type="ARBA" id="ARBA00023274"/>
    </source>
</evidence>
<feature type="domain" description="RNA-binding S4" evidence="11">
    <location>
        <begin position="146"/>
        <end position="210"/>
    </location>
</feature>
<dbReference type="PANTHER" id="PTHR11831">
    <property type="entry name" value="30S 40S RIBOSOMAL PROTEIN"/>
    <property type="match status" value="1"/>
</dbReference>
<dbReference type="CDD" id="cd00165">
    <property type="entry name" value="S4"/>
    <property type="match status" value="1"/>
</dbReference>
<comment type="function">
    <text evidence="1 9">One of the primary rRNA binding proteins, it binds directly to 16S rRNA where it nucleates assembly of the body of the 30S subunit.</text>
</comment>
<keyword evidence="5 9" id="KW-0689">Ribosomal protein</keyword>
<dbReference type="STRING" id="1423729.FC80_GL000857"/>
<evidence type="ECO:0000256" key="5">
    <source>
        <dbReference type="ARBA" id="ARBA00022980"/>
    </source>
</evidence>
<keyword evidence="3 9" id="KW-0699">rRNA-binding</keyword>
<evidence type="ECO:0000313" key="13">
    <source>
        <dbReference type="EMBL" id="KRM90863.1"/>
    </source>
</evidence>
<dbReference type="PROSITE" id="PS50889">
    <property type="entry name" value="S4"/>
    <property type="match status" value="1"/>
</dbReference>
<dbReference type="InterPro" id="IPR002942">
    <property type="entry name" value="S4_RNA-bd"/>
</dbReference>
<dbReference type="NCBIfam" id="TIGR01017">
    <property type="entry name" value="rpsD_bact"/>
    <property type="match status" value="1"/>
</dbReference>
<evidence type="ECO:0000259" key="12">
    <source>
        <dbReference type="SMART" id="SM01390"/>
    </source>
</evidence>
<dbReference type="PATRIC" id="fig|1423729.3.peg.867"/>
<dbReference type="FunFam" id="1.10.1050.10:FF:000001">
    <property type="entry name" value="30S ribosomal protein S4"/>
    <property type="match status" value="1"/>
</dbReference>
<dbReference type="FunFam" id="3.10.290.10:FF:000001">
    <property type="entry name" value="30S ribosomal protein S4"/>
    <property type="match status" value="1"/>
</dbReference>
<evidence type="ECO:0000313" key="14">
    <source>
        <dbReference type="Proteomes" id="UP000051131"/>
    </source>
</evidence>
<gene>
    <name evidence="9" type="primary">rpsD</name>
    <name evidence="13" type="ORF">FC80_GL000857</name>
</gene>
<dbReference type="GO" id="GO:0019843">
    <property type="term" value="F:rRNA binding"/>
    <property type="evidence" value="ECO:0007669"/>
    <property type="project" value="UniProtKB-UniRule"/>
</dbReference>
<keyword evidence="4 9" id="KW-0694">RNA-binding</keyword>
<dbReference type="GO" id="GO:0015935">
    <property type="term" value="C:small ribosomal subunit"/>
    <property type="evidence" value="ECO:0007669"/>
    <property type="project" value="InterPro"/>
</dbReference>
<dbReference type="EMBL" id="AYZE01000014">
    <property type="protein sequence ID" value="KRM90863.1"/>
    <property type="molecule type" value="Genomic_DNA"/>
</dbReference>
<dbReference type="SMART" id="SM01390">
    <property type="entry name" value="Ribosomal_S4"/>
    <property type="match status" value="1"/>
</dbReference>
<comment type="caution">
    <text evidence="13">The sequence shown here is derived from an EMBL/GenBank/DDBJ whole genome shotgun (WGS) entry which is preliminary data.</text>
</comment>
<dbReference type="NCBIfam" id="NF003717">
    <property type="entry name" value="PRK05327.1"/>
    <property type="match status" value="1"/>
</dbReference>
<evidence type="ECO:0000256" key="4">
    <source>
        <dbReference type="ARBA" id="ARBA00022884"/>
    </source>
</evidence>
<dbReference type="InterPro" id="IPR005709">
    <property type="entry name" value="Ribosomal_uS4_bac-type"/>
</dbReference>
<evidence type="ECO:0000259" key="11">
    <source>
        <dbReference type="SMART" id="SM00363"/>
    </source>
</evidence>
<accession>A0A0R2CGS6</accession>
<keyword evidence="6 9" id="KW-0687">Ribonucleoprotein</keyword>
<dbReference type="AlphaFoldDB" id="A0A0R2CGS6"/>
<comment type="subunit">
    <text evidence="7 9">Part of the 30S ribosomal subunit. Contacts protein S5. The interaction surface between S4 and S5 is involved in control of translational fidelity.</text>
</comment>
<dbReference type="GO" id="GO:0003735">
    <property type="term" value="F:structural constituent of ribosome"/>
    <property type="evidence" value="ECO:0007669"/>
    <property type="project" value="InterPro"/>
</dbReference>
<dbReference type="InterPro" id="IPR001912">
    <property type="entry name" value="Ribosomal_uS4_N"/>
</dbReference>
<dbReference type="PROSITE" id="PS00632">
    <property type="entry name" value="RIBOSOMAL_S4"/>
    <property type="match status" value="1"/>
</dbReference>
<dbReference type="InterPro" id="IPR018079">
    <property type="entry name" value="Ribosomal_uS4_CS"/>
</dbReference>
<dbReference type="Proteomes" id="UP000051131">
    <property type="component" value="Unassembled WGS sequence"/>
</dbReference>
<dbReference type="SMART" id="SM00363">
    <property type="entry name" value="S4"/>
    <property type="match status" value="1"/>
</dbReference>
<proteinExistence type="inferred from homology"/>
<evidence type="ECO:0000256" key="8">
    <source>
        <dbReference type="ARBA" id="ARBA00035254"/>
    </source>
</evidence>
<evidence type="ECO:0000256" key="1">
    <source>
        <dbReference type="ARBA" id="ARBA00003866"/>
    </source>
</evidence>
<comment type="function">
    <text evidence="9">With S5 and S12 plays an important role in translational accuracy.</text>
</comment>
<dbReference type="InterPro" id="IPR022801">
    <property type="entry name" value="Ribosomal_uS4"/>
</dbReference>
<reference evidence="13 14" key="1">
    <citation type="journal article" date="2015" name="Genome Announc.">
        <title>Expanding the biotechnology potential of lactobacilli through comparative genomics of 213 strains and associated genera.</title>
        <authorList>
            <person name="Sun Z."/>
            <person name="Harris H.M."/>
            <person name="McCann A."/>
            <person name="Guo C."/>
            <person name="Argimon S."/>
            <person name="Zhang W."/>
            <person name="Yang X."/>
            <person name="Jeffery I.B."/>
            <person name="Cooney J.C."/>
            <person name="Kagawa T.F."/>
            <person name="Liu W."/>
            <person name="Song Y."/>
            <person name="Salvetti E."/>
            <person name="Wrobel A."/>
            <person name="Rasinkangas P."/>
            <person name="Parkhill J."/>
            <person name="Rea M.C."/>
            <person name="O'Sullivan O."/>
            <person name="Ritari J."/>
            <person name="Douillard F.P."/>
            <person name="Paul Ross R."/>
            <person name="Yang R."/>
            <person name="Briner A.E."/>
            <person name="Felis G.E."/>
            <person name="de Vos W.M."/>
            <person name="Barrangou R."/>
            <person name="Klaenhammer T.R."/>
            <person name="Caufield P.W."/>
            <person name="Cui Y."/>
            <person name="Zhang H."/>
            <person name="O'Toole P.W."/>
        </authorList>
    </citation>
    <scope>NUCLEOTIDE SEQUENCE [LARGE SCALE GENOMIC DNA]</scope>
    <source>
        <strain evidence="13 14">DSM 21116</strain>
    </source>
</reference>
<dbReference type="Gene3D" id="3.10.290.10">
    <property type="entry name" value="RNA-binding S4 domain"/>
    <property type="match status" value="1"/>
</dbReference>
<dbReference type="GO" id="GO:0042274">
    <property type="term" value="P:ribosomal small subunit biogenesis"/>
    <property type="evidence" value="ECO:0007669"/>
    <property type="project" value="TreeGrafter"/>
</dbReference>
<organism evidence="13 14">
    <name type="scientific">Liquorilactobacillus cacaonum DSM 21116</name>
    <dbReference type="NCBI Taxonomy" id="1423729"/>
    <lineage>
        <taxon>Bacteria</taxon>
        <taxon>Bacillati</taxon>
        <taxon>Bacillota</taxon>
        <taxon>Bacilli</taxon>
        <taxon>Lactobacillales</taxon>
        <taxon>Lactobacillaceae</taxon>
        <taxon>Liquorilactobacillus</taxon>
    </lineage>
</organism>
<feature type="domain" description="Small ribosomal subunit protein uS4 N-terminal" evidence="12">
    <location>
        <begin position="56"/>
        <end position="145"/>
    </location>
</feature>
<dbReference type="Pfam" id="PF01479">
    <property type="entry name" value="S4"/>
    <property type="match status" value="1"/>
</dbReference>
<sequence length="255" mass="29207">MQQLAVSSSTVNCLFGSVSTSSAARVNIAKLTARILSKQAYFTPKQFYWRNLFMSRYTGPSWKVSRRLGISLTGTGKELARRPYAPGQHGQNNRRKLSEYGLQLREKQKLRMIYGLSERQFSNLFKRAGKIRQGRHGDNFMILLEQRLDNVVYRLGLATTRRQSRQLVNHGHITVNGKRVDIPSYEVSVGDVISLREKSKNLQIVKDALEAIVGRPQFVTFDENKLEGSLVRLPEREELEAEVDEALIVEYYNKL</sequence>
<keyword evidence="14" id="KW-1185">Reference proteome</keyword>
<comment type="similarity">
    <text evidence="2 9 10">Belongs to the universal ribosomal protein uS4 family.</text>
</comment>
<evidence type="ECO:0000256" key="7">
    <source>
        <dbReference type="ARBA" id="ARBA00025813"/>
    </source>
</evidence>
<evidence type="ECO:0000256" key="2">
    <source>
        <dbReference type="ARBA" id="ARBA00007465"/>
    </source>
</evidence>
<evidence type="ECO:0000256" key="10">
    <source>
        <dbReference type="RuleBase" id="RU003699"/>
    </source>
</evidence>